<feature type="compositionally biased region" description="Low complexity" evidence="1">
    <location>
        <begin position="958"/>
        <end position="969"/>
    </location>
</feature>
<dbReference type="EMBL" id="LBIC01000018">
    <property type="protein sequence ID" value="KKW89717.1"/>
    <property type="molecule type" value="Genomic_DNA"/>
</dbReference>
<evidence type="ECO:0000259" key="2">
    <source>
        <dbReference type="Pfam" id="PF08751"/>
    </source>
</evidence>
<evidence type="ECO:0000313" key="3">
    <source>
        <dbReference type="EMBL" id="KKW89717.1"/>
    </source>
</evidence>
<dbReference type="Gene3D" id="3.40.50.300">
    <property type="entry name" value="P-loop containing nucleotide triphosphate hydrolases"/>
    <property type="match status" value="2"/>
</dbReference>
<dbReference type="RefSeq" id="WP_046765925.1">
    <property type="nucleotide sequence ID" value="NZ_LBIC01000018.1"/>
</dbReference>
<evidence type="ECO:0000256" key="1">
    <source>
        <dbReference type="SAM" id="MobiDB-lite"/>
    </source>
</evidence>
<dbReference type="NCBIfam" id="TIGR02686">
    <property type="entry name" value="relax_trwC"/>
    <property type="match status" value="1"/>
</dbReference>
<dbReference type="Pfam" id="PF13604">
    <property type="entry name" value="AAA_30"/>
    <property type="match status" value="1"/>
</dbReference>
<feature type="compositionally biased region" description="Pro residues" evidence="1">
    <location>
        <begin position="973"/>
        <end position="982"/>
    </location>
</feature>
<organism evidence="3 4">
    <name type="scientific">Sphingobium chungbukense</name>
    <dbReference type="NCBI Taxonomy" id="56193"/>
    <lineage>
        <taxon>Bacteria</taxon>
        <taxon>Pseudomonadati</taxon>
        <taxon>Pseudomonadota</taxon>
        <taxon>Alphaproteobacteria</taxon>
        <taxon>Sphingomonadales</taxon>
        <taxon>Sphingomonadaceae</taxon>
        <taxon>Sphingobium</taxon>
    </lineage>
</organism>
<proteinExistence type="predicted"/>
<accession>A0A0M3AI33</accession>
<feature type="region of interest" description="Disordered" evidence="1">
    <location>
        <begin position="945"/>
        <end position="1020"/>
    </location>
</feature>
<dbReference type="InterPro" id="IPR014862">
    <property type="entry name" value="TrwC"/>
</dbReference>
<dbReference type="InterPro" id="IPR027417">
    <property type="entry name" value="P-loop_NTPase"/>
</dbReference>
<name>A0A0M3AI33_9SPHN</name>
<dbReference type="Proteomes" id="UP000033874">
    <property type="component" value="Unassembled WGS sequence"/>
</dbReference>
<gene>
    <name evidence="3" type="ORF">YP76_24035</name>
</gene>
<dbReference type="SUPFAM" id="SSF55464">
    <property type="entry name" value="Origin of replication-binding domain, RBD-like"/>
    <property type="match status" value="1"/>
</dbReference>
<dbReference type="STRING" id="56193.YP76_24035"/>
<keyword evidence="4" id="KW-1185">Reference proteome</keyword>
<protein>
    <submittedName>
        <fullName evidence="3">ATPase AAA</fullName>
    </submittedName>
</protein>
<comment type="caution">
    <text evidence="3">The sequence shown here is derived from an EMBL/GenBank/DDBJ whole genome shotgun (WGS) entry which is preliminary data.</text>
</comment>
<sequence length="1020" mass="109783">MLSVAPVRSASGAASYFAQDNYYTVEGSSEVSLWAGEGARELGLSGEVDKESFEAILNGELPSGEKVARHENRRAGLDLTFSMPKSASVMAYVAGDRRILAANMTAVQATMAWVEKNLGQGRKDVEGRKVPVATGNLVYALFEHDTSRALDPQGHVHAVIANLTKMLDGKWQALHADKIWSNNSVIGAIYHAFLRAEIEKLGYILDMKGKHGTFEIAGVPKGVLEAFSQRRATILEKVAELDLTSHKARDQITINSRDPKLNVSDRPALVQGWKDKAEGLGFTGKELADAALARAGVIQAEGPLERGYRAVKDAVETAMAKLGSLLGHDDPLVDHRLARIVQTPAAGRAQLVVASAVRIHSEREAAFEQHKIAKTALDLGLKGVTIEHVERRIEQLVDKGLLLRGVGRASDMVTTREALQTEEKILALMEAGNGKSTPILDPVAAPARLQDASEKTLNPGQLASATLIVSSSDRTVSVQGIAGAGKSTMLSAVARVAEAEDRKILGLAFQNKMVADMKAGSGIEAQTIASFVLANHRFVNQREGPAYEAARASLVGATLLVDESSMVSSNDMLKLHQIIDALGIDKLALVGDRQQLSSIDAGKAFAMIQAGGGTMARMDQNVRIGRAGQPLSPQEKTLLVVAKLASRGKSSEAMRVLGDKVIESEAPAEEAADRWLALSPEERAVTAVFASGREARALINERIQAGLASEGTLRGEAVRLLVYERVNMTREELRYASNYRHGQTLEVGRGGARDVGLEGGRYQVAKVHANGRVDLLRGRSKIRFYPQQLSPTEMRDRLQLSETKFLTLREGDMIRWTANDKPRELLNANIARVAGVDASGVTVDLGGDKQLTLPIGDPMLSRLDLAYSLNMHMAQGITTDKAITVMSSQERNLSNQRLFNVGVTRVREDLTMIVDDKDKLARQLDRNPGNKTSSLETLGQLDIDGKKLGAPREPFNPGPIDGDTLPDGGDPSGLPPDLPPLPDSNLAAADPSNGPGKAPDRLDRADILPPLPERSLGLDL</sequence>
<dbReference type="PATRIC" id="fig|56193.3.peg.5069"/>
<dbReference type="Pfam" id="PF08751">
    <property type="entry name" value="TrwC"/>
    <property type="match status" value="1"/>
</dbReference>
<dbReference type="SUPFAM" id="SSF52540">
    <property type="entry name" value="P-loop containing nucleoside triphosphate hydrolases"/>
    <property type="match status" value="2"/>
</dbReference>
<dbReference type="InterPro" id="IPR014059">
    <property type="entry name" value="TraI/TrwC_relax"/>
</dbReference>
<dbReference type="AlphaFoldDB" id="A0A0M3AI33"/>
<dbReference type="NCBIfam" id="NF041492">
    <property type="entry name" value="MobF"/>
    <property type="match status" value="1"/>
</dbReference>
<dbReference type="Gene3D" id="2.30.30.940">
    <property type="match status" value="1"/>
</dbReference>
<reference evidence="3 4" key="1">
    <citation type="submission" date="2015-04" db="EMBL/GenBank/DDBJ databases">
        <title>Genome sequence of aromatic hydrocarbons-degrading Sphingobium chungbukense DJ77.</title>
        <authorList>
            <person name="Kim Y.-C."/>
            <person name="Chae J.-C."/>
        </authorList>
    </citation>
    <scope>NUCLEOTIDE SEQUENCE [LARGE SCALE GENOMIC DNA]</scope>
    <source>
        <strain evidence="3 4">DJ77</strain>
    </source>
</reference>
<evidence type="ECO:0000313" key="4">
    <source>
        <dbReference type="Proteomes" id="UP000033874"/>
    </source>
</evidence>
<feature type="domain" description="TrwC relaxase" evidence="2">
    <location>
        <begin position="11"/>
        <end position="278"/>
    </location>
</feature>